<evidence type="ECO:0000259" key="7">
    <source>
        <dbReference type="Pfam" id="PF01171"/>
    </source>
</evidence>
<keyword evidence="6" id="KW-0963">Cytoplasm</keyword>
<comment type="subcellular location">
    <subcellularLocation>
        <location evidence="6">Cytoplasm</location>
    </subcellularLocation>
</comment>
<keyword evidence="4 6" id="KW-0067">ATP-binding</keyword>
<dbReference type="GO" id="GO:0032267">
    <property type="term" value="F:tRNA(Ile)-lysidine synthase activity"/>
    <property type="evidence" value="ECO:0007669"/>
    <property type="project" value="UniProtKB-EC"/>
</dbReference>
<evidence type="ECO:0000256" key="1">
    <source>
        <dbReference type="ARBA" id="ARBA00022598"/>
    </source>
</evidence>
<dbReference type="InterPro" id="IPR012795">
    <property type="entry name" value="tRNA_Ile_lys_synt_N"/>
</dbReference>
<dbReference type="AlphaFoldDB" id="A0A1F4XHZ6"/>
<evidence type="ECO:0000256" key="6">
    <source>
        <dbReference type="HAMAP-Rule" id="MF_01161"/>
    </source>
</evidence>
<evidence type="ECO:0000256" key="2">
    <source>
        <dbReference type="ARBA" id="ARBA00022694"/>
    </source>
</evidence>
<accession>A0A1F4XHZ6</accession>
<dbReference type="EMBL" id="MEWR01000028">
    <property type="protein sequence ID" value="OGC81337.1"/>
    <property type="molecule type" value="Genomic_DNA"/>
</dbReference>
<keyword evidence="1 6" id="KW-0436">Ligase</keyword>
<dbReference type="EC" id="6.3.4.19" evidence="6"/>
<dbReference type="Gene3D" id="3.40.50.620">
    <property type="entry name" value="HUPs"/>
    <property type="match status" value="1"/>
</dbReference>
<comment type="similarity">
    <text evidence="6">Belongs to the tRNA(Ile)-lysidine synthase family.</text>
</comment>
<reference evidence="8 9" key="1">
    <citation type="journal article" date="2016" name="Nat. Commun.">
        <title>Thousands of microbial genomes shed light on interconnected biogeochemical processes in an aquifer system.</title>
        <authorList>
            <person name="Anantharaman K."/>
            <person name="Brown C.T."/>
            <person name="Hug L.A."/>
            <person name="Sharon I."/>
            <person name="Castelle C.J."/>
            <person name="Probst A.J."/>
            <person name="Thomas B.C."/>
            <person name="Singh A."/>
            <person name="Wilkins M.J."/>
            <person name="Karaoz U."/>
            <person name="Brodie E.L."/>
            <person name="Williams K.H."/>
            <person name="Hubbard S.S."/>
            <person name="Banfield J.F."/>
        </authorList>
    </citation>
    <scope>NUCLEOTIDE SEQUENCE [LARGE SCALE GENOMIC DNA]</scope>
</reference>
<keyword evidence="2 6" id="KW-0819">tRNA processing</keyword>
<dbReference type="PANTHER" id="PTHR43033:SF1">
    <property type="entry name" value="TRNA(ILE)-LYSIDINE SYNTHASE-RELATED"/>
    <property type="match status" value="1"/>
</dbReference>
<comment type="domain">
    <text evidence="6">The N-terminal region contains the highly conserved SGGXDS motif, predicted to be a P-loop motif involved in ATP binding.</text>
</comment>
<comment type="catalytic activity">
    <reaction evidence="5 6">
        <text>cytidine(34) in tRNA(Ile2) + L-lysine + ATP = lysidine(34) in tRNA(Ile2) + AMP + diphosphate + H(+)</text>
        <dbReference type="Rhea" id="RHEA:43744"/>
        <dbReference type="Rhea" id="RHEA-COMP:10625"/>
        <dbReference type="Rhea" id="RHEA-COMP:10670"/>
        <dbReference type="ChEBI" id="CHEBI:15378"/>
        <dbReference type="ChEBI" id="CHEBI:30616"/>
        <dbReference type="ChEBI" id="CHEBI:32551"/>
        <dbReference type="ChEBI" id="CHEBI:33019"/>
        <dbReference type="ChEBI" id="CHEBI:82748"/>
        <dbReference type="ChEBI" id="CHEBI:83665"/>
        <dbReference type="ChEBI" id="CHEBI:456215"/>
        <dbReference type="EC" id="6.3.4.19"/>
    </reaction>
</comment>
<dbReference type="Proteomes" id="UP000177614">
    <property type="component" value="Unassembled WGS sequence"/>
</dbReference>
<sequence length="318" mass="37735">MKINNYKLNIQKAFSNHFHPGDTFIVGVSGGVDSMTLMYVLNKLKTYHFIIVTIDHGMRKSSSDDAEFVQKEAKKLGFRCFVKKVKVPSIAKQQRKGMEEAARDLRYEIFKKYQKKLDAKAIITAHHQDDQIETILFHLLRGSDLHGLIGMKVLNEHQVFRPLLSIEKKEIIVFAKKHKIPWREDHTNQEIDLTRNLIRHNIATEYPHALLLQMSIQAQKTIGIMDEWVHQWIKKFCTIEKKKLTFHKKIFKTLPLYLQFYLLHHFTKHYLHIHHLSFSWLSGIYQWIVNVKSTGNYTYQHRIIYAYKKGMIILFHRK</sequence>
<dbReference type="InterPro" id="IPR012094">
    <property type="entry name" value="tRNA_Ile_lys_synt"/>
</dbReference>
<evidence type="ECO:0000256" key="5">
    <source>
        <dbReference type="ARBA" id="ARBA00048539"/>
    </source>
</evidence>
<comment type="function">
    <text evidence="6">Ligates lysine onto the cytidine present at position 34 of the AUA codon-specific tRNA(Ile) that contains the anticodon CAU, in an ATP-dependent manner. Cytidine is converted to lysidine, thus changing the amino acid specificity of the tRNA from methionine to isoleucine.</text>
</comment>
<dbReference type="NCBIfam" id="TIGR02432">
    <property type="entry name" value="lysidine_TilS_N"/>
    <property type="match status" value="1"/>
</dbReference>
<dbReference type="InterPro" id="IPR011063">
    <property type="entry name" value="TilS/TtcA_N"/>
</dbReference>
<dbReference type="SUPFAM" id="SSF52402">
    <property type="entry name" value="Adenine nucleotide alpha hydrolases-like"/>
    <property type="match status" value="1"/>
</dbReference>
<evidence type="ECO:0000313" key="8">
    <source>
        <dbReference type="EMBL" id="OGC81337.1"/>
    </source>
</evidence>
<evidence type="ECO:0000313" key="9">
    <source>
        <dbReference type="Proteomes" id="UP000177614"/>
    </source>
</evidence>
<dbReference type="GO" id="GO:0006400">
    <property type="term" value="P:tRNA modification"/>
    <property type="evidence" value="ECO:0007669"/>
    <property type="project" value="UniProtKB-UniRule"/>
</dbReference>
<dbReference type="PANTHER" id="PTHR43033">
    <property type="entry name" value="TRNA(ILE)-LYSIDINE SYNTHASE-RELATED"/>
    <property type="match status" value="1"/>
</dbReference>
<dbReference type="InterPro" id="IPR014729">
    <property type="entry name" value="Rossmann-like_a/b/a_fold"/>
</dbReference>
<dbReference type="GO" id="GO:0005524">
    <property type="term" value="F:ATP binding"/>
    <property type="evidence" value="ECO:0007669"/>
    <property type="project" value="UniProtKB-UniRule"/>
</dbReference>
<organism evidence="8 9">
    <name type="scientific">Candidatus Abawacabacteria bacterium RBG_16_42_10</name>
    <dbReference type="NCBI Taxonomy" id="1817814"/>
    <lineage>
        <taxon>Bacteria</taxon>
        <taxon>Candidatus Abawacaibacteriota</taxon>
    </lineage>
</organism>
<evidence type="ECO:0000256" key="4">
    <source>
        <dbReference type="ARBA" id="ARBA00022840"/>
    </source>
</evidence>
<feature type="binding site" evidence="6">
    <location>
        <begin position="29"/>
        <end position="34"/>
    </location>
    <ligand>
        <name>ATP</name>
        <dbReference type="ChEBI" id="CHEBI:30616"/>
    </ligand>
</feature>
<feature type="domain" description="tRNA(Ile)-lysidine/2-thiocytidine synthase N-terminal" evidence="7">
    <location>
        <begin position="24"/>
        <end position="201"/>
    </location>
</feature>
<keyword evidence="3 6" id="KW-0547">Nucleotide-binding</keyword>
<dbReference type="GO" id="GO:0005737">
    <property type="term" value="C:cytoplasm"/>
    <property type="evidence" value="ECO:0007669"/>
    <property type="project" value="UniProtKB-SubCell"/>
</dbReference>
<name>A0A1F4XHZ6_9BACT</name>
<protein>
    <recommendedName>
        <fullName evidence="6">tRNA(Ile)-lysidine synthase</fullName>
        <ecNumber evidence="6">6.3.4.19</ecNumber>
    </recommendedName>
    <alternativeName>
        <fullName evidence="6">tRNA(Ile)-2-lysyl-cytidine synthase</fullName>
    </alternativeName>
    <alternativeName>
        <fullName evidence="6">tRNA(Ile)-lysidine synthetase</fullName>
    </alternativeName>
</protein>
<evidence type="ECO:0000256" key="3">
    <source>
        <dbReference type="ARBA" id="ARBA00022741"/>
    </source>
</evidence>
<gene>
    <name evidence="6" type="primary">tilS</name>
    <name evidence="8" type="ORF">A2V81_00815</name>
</gene>
<dbReference type="CDD" id="cd01992">
    <property type="entry name" value="TilS_N"/>
    <property type="match status" value="1"/>
</dbReference>
<dbReference type="HAMAP" id="MF_01161">
    <property type="entry name" value="tRNA_Ile_lys_synt"/>
    <property type="match status" value="1"/>
</dbReference>
<dbReference type="STRING" id="1817814.A2V81_00815"/>
<comment type="caution">
    <text evidence="8">The sequence shown here is derived from an EMBL/GenBank/DDBJ whole genome shotgun (WGS) entry which is preliminary data.</text>
</comment>
<dbReference type="Pfam" id="PF01171">
    <property type="entry name" value="ATP_bind_3"/>
    <property type="match status" value="1"/>
</dbReference>
<proteinExistence type="inferred from homology"/>